<comment type="subcellular location">
    <subcellularLocation>
        <location evidence="6">Cytoplasm</location>
    </subcellularLocation>
</comment>
<dbReference type="PANTHER" id="PTHR47739">
    <property type="entry name" value="TRNA1(VAL) (ADENINE(37)-N6)-METHYLTRANSFERASE"/>
    <property type="match status" value="1"/>
</dbReference>
<evidence type="ECO:0000256" key="5">
    <source>
        <dbReference type="ARBA" id="ARBA00022694"/>
    </source>
</evidence>
<comment type="catalytic activity">
    <reaction evidence="6">
        <text>adenosine(37) in tRNA1(Val) + S-adenosyl-L-methionine = N(6)-methyladenosine(37) in tRNA1(Val) + S-adenosyl-L-homocysteine + H(+)</text>
        <dbReference type="Rhea" id="RHEA:43160"/>
        <dbReference type="Rhea" id="RHEA-COMP:10369"/>
        <dbReference type="Rhea" id="RHEA-COMP:10370"/>
        <dbReference type="ChEBI" id="CHEBI:15378"/>
        <dbReference type="ChEBI" id="CHEBI:57856"/>
        <dbReference type="ChEBI" id="CHEBI:59789"/>
        <dbReference type="ChEBI" id="CHEBI:74411"/>
        <dbReference type="ChEBI" id="CHEBI:74449"/>
        <dbReference type="EC" id="2.1.1.223"/>
    </reaction>
</comment>
<reference evidence="8 9" key="1">
    <citation type="submission" date="2019-04" db="EMBL/GenBank/DDBJ databases">
        <title>Sphingobacterium olei sp. nov., isolated from oil-contaminated soil.</title>
        <authorList>
            <person name="Liu B."/>
        </authorList>
    </citation>
    <scope>NUCLEOTIDE SEQUENCE [LARGE SCALE GENOMIC DNA]</scope>
    <source>
        <strain evidence="8 9">HAL-9</strain>
    </source>
</reference>
<proteinExistence type="inferred from homology"/>
<keyword evidence="5 6" id="KW-0819">tRNA processing</keyword>
<dbReference type="InterPro" id="IPR007848">
    <property type="entry name" value="Small_mtfrase_dom"/>
</dbReference>
<organism evidence="8 9">
    <name type="scientific">Sphingobacterium olei</name>
    <dbReference type="NCBI Taxonomy" id="2571155"/>
    <lineage>
        <taxon>Bacteria</taxon>
        <taxon>Pseudomonadati</taxon>
        <taxon>Bacteroidota</taxon>
        <taxon>Sphingobacteriia</taxon>
        <taxon>Sphingobacteriales</taxon>
        <taxon>Sphingobacteriaceae</taxon>
        <taxon>Sphingobacterium</taxon>
    </lineage>
</organism>
<dbReference type="InterPro" id="IPR022882">
    <property type="entry name" value="tRNA_adenine-N6_MeTrfase"/>
</dbReference>
<dbReference type="EMBL" id="SUME01000004">
    <property type="protein sequence ID" value="TJZ60680.1"/>
    <property type="molecule type" value="Genomic_DNA"/>
</dbReference>
<evidence type="ECO:0000256" key="3">
    <source>
        <dbReference type="ARBA" id="ARBA00022679"/>
    </source>
</evidence>
<dbReference type="HAMAP" id="MF_01872">
    <property type="entry name" value="tRNA_methyltr_YfiC"/>
    <property type="match status" value="1"/>
</dbReference>
<dbReference type="InterPro" id="IPR050210">
    <property type="entry name" value="tRNA_Adenine-N(6)_MTase"/>
</dbReference>
<protein>
    <recommendedName>
        <fullName evidence="6">tRNA1(Val) (adenine(37)-N6)-methyltransferase</fullName>
        <ecNumber evidence="6">2.1.1.223</ecNumber>
    </recommendedName>
    <alternativeName>
        <fullName evidence="6">tRNA m6A37 methyltransferase</fullName>
    </alternativeName>
</protein>
<keyword evidence="2 6" id="KW-0489">Methyltransferase</keyword>
<gene>
    <name evidence="8" type="ORF">FAZ15_11880</name>
</gene>
<dbReference type="SUPFAM" id="SSF53335">
    <property type="entry name" value="S-adenosyl-L-methionine-dependent methyltransferases"/>
    <property type="match status" value="1"/>
</dbReference>
<name>A0A4U0P0W6_9SPHI</name>
<keyword evidence="1 6" id="KW-0963">Cytoplasm</keyword>
<evidence type="ECO:0000259" key="7">
    <source>
        <dbReference type="Pfam" id="PF05175"/>
    </source>
</evidence>
<dbReference type="PANTHER" id="PTHR47739:SF1">
    <property type="entry name" value="TRNA1(VAL) (ADENINE(37)-N6)-METHYLTRANSFERASE"/>
    <property type="match status" value="1"/>
</dbReference>
<evidence type="ECO:0000313" key="8">
    <source>
        <dbReference type="EMBL" id="TJZ60680.1"/>
    </source>
</evidence>
<dbReference type="InterPro" id="IPR002052">
    <property type="entry name" value="DNA_methylase_N6_adenine_CS"/>
</dbReference>
<dbReference type="EC" id="2.1.1.223" evidence="6"/>
<comment type="similarity">
    <text evidence="6">Belongs to the methyltransferase superfamily. tRNA (adenine-N(6)-)-methyltransferase family.</text>
</comment>
<comment type="function">
    <text evidence="6">Specifically methylates the adenine in position 37 of tRNA(1)(Val) (anticodon cmo5UAC).</text>
</comment>
<dbReference type="GO" id="GO:0032259">
    <property type="term" value="P:methylation"/>
    <property type="evidence" value="ECO:0007669"/>
    <property type="project" value="UniProtKB-KW"/>
</dbReference>
<dbReference type="Gene3D" id="3.40.50.150">
    <property type="entry name" value="Vaccinia Virus protein VP39"/>
    <property type="match status" value="1"/>
</dbReference>
<dbReference type="GO" id="GO:0016430">
    <property type="term" value="F:tRNA (adenine-N6)-methyltransferase activity"/>
    <property type="evidence" value="ECO:0007669"/>
    <property type="project" value="UniProtKB-UniRule"/>
</dbReference>
<dbReference type="GO" id="GO:0008033">
    <property type="term" value="P:tRNA processing"/>
    <property type="evidence" value="ECO:0007669"/>
    <property type="project" value="UniProtKB-UniRule"/>
</dbReference>
<keyword evidence="9" id="KW-1185">Reference proteome</keyword>
<dbReference type="GO" id="GO:0005737">
    <property type="term" value="C:cytoplasm"/>
    <property type="evidence" value="ECO:0007669"/>
    <property type="project" value="UniProtKB-SubCell"/>
</dbReference>
<evidence type="ECO:0000256" key="1">
    <source>
        <dbReference type="ARBA" id="ARBA00022490"/>
    </source>
</evidence>
<dbReference type="Pfam" id="PF05175">
    <property type="entry name" value="MTS"/>
    <property type="match status" value="1"/>
</dbReference>
<comment type="caution">
    <text evidence="8">The sequence shown here is derived from an EMBL/GenBank/DDBJ whole genome shotgun (WGS) entry which is preliminary data.</text>
</comment>
<keyword evidence="4 6" id="KW-0949">S-adenosyl-L-methionine</keyword>
<keyword evidence="3 6" id="KW-0808">Transferase</keyword>
<dbReference type="PROSITE" id="PS00092">
    <property type="entry name" value="N6_MTASE"/>
    <property type="match status" value="1"/>
</dbReference>
<evidence type="ECO:0000313" key="9">
    <source>
        <dbReference type="Proteomes" id="UP000306808"/>
    </source>
</evidence>
<dbReference type="CDD" id="cd02440">
    <property type="entry name" value="AdoMet_MTases"/>
    <property type="match status" value="1"/>
</dbReference>
<dbReference type="InterPro" id="IPR029063">
    <property type="entry name" value="SAM-dependent_MTases_sf"/>
</dbReference>
<dbReference type="RefSeq" id="WP_136901524.1">
    <property type="nucleotide sequence ID" value="NZ_SUME01000004.1"/>
</dbReference>
<dbReference type="GO" id="GO:0003676">
    <property type="term" value="F:nucleic acid binding"/>
    <property type="evidence" value="ECO:0007669"/>
    <property type="project" value="InterPro"/>
</dbReference>
<dbReference type="AlphaFoldDB" id="A0A4U0P0W6"/>
<dbReference type="OrthoDB" id="5383291at2"/>
<evidence type="ECO:0000256" key="6">
    <source>
        <dbReference type="HAMAP-Rule" id="MF_01872"/>
    </source>
</evidence>
<evidence type="ECO:0000256" key="2">
    <source>
        <dbReference type="ARBA" id="ARBA00022603"/>
    </source>
</evidence>
<accession>A0A4U0P0W6</accession>
<sequence length="236" mass="26447">MGSIFRFKRFEVDQSGCAMKINTDGVLLGALAKYNHPGYVLDIGTGTGVIALMLAQRFDTAKIDAVEIDPQAAQTARSNFNCSSFAERLHLIQGSFECIEAQDKYDLIVSNPPFYVNSLHNPNDRKKLARHTDHLFFHNLVRFSAQALKNDGILQLILPCELAVEVVDIAQADDLVLVEEVKVKSYSDTEYIRSIISLKKDGTCKQMTSSSFVIYDDRGVYSQSYRDLLSSFFLTL</sequence>
<feature type="domain" description="Methyltransferase small" evidence="7">
    <location>
        <begin position="26"/>
        <end position="162"/>
    </location>
</feature>
<evidence type="ECO:0000256" key="4">
    <source>
        <dbReference type="ARBA" id="ARBA00022691"/>
    </source>
</evidence>
<dbReference type="Proteomes" id="UP000306808">
    <property type="component" value="Unassembled WGS sequence"/>
</dbReference>